<feature type="transmembrane region" description="Helical" evidence="1">
    <location>
        <begin position="6"/>
        <end position="24"/>
    </location>
</feature>
<proteinExistence type="predicted"/>
<dbReference type="EMBL" id="MN739109">
    <property type="protein sequence ID" value="QHS89441.1"/>
    <property type="molecule type" value="Genomic_DNA"/>
</dbReference>
<keyword evidence="1" id="KW-0812">Transmembrane</keyword>
<evidence type="ECO:0000256" key="1">
    <source>
        <dbReference type="SAM" id="Phobius"/>
    </source>
</evidence>
<reference evidence="2" key="1">
    <citation type="journal article" date="2020" name="Nature">
        <title>Giant virus diversity and host interactions through global metagenomics.</title>
        <authorList>
            <person name="Schulz F."/>
            <person name="Roux S."/>
            <person name="Paez-Espino D."/>
            <person name="Jungbluth S."/>
            <person name="Walsh D.A."/>
            <person name="Denef V.J."/>
            <person name="McMahon K.D."/>
            <person name="Konstantinidis K.T."/>
            <person name="Eloe-Fadrosh E.A."/>
            <person name="Kyrpides N.C."/>
            <person name="Woyke T."/>
        </authorList>
    </citation>
    <scope>NUCLEOTIDE SEQUENCE</scope>
    <source>
        <strain evidence="2">GVMAG-M-3300010158-60</strain>
    </source>
</reference>
<name>A0A6C0BCH6_9ZZZZ</name>
<protein>
    <submittedName>
        <fullName evidence="2">Uncharacterized protein</fullName>
    </submittedName>
</protein>
<dbReference type="AlphaFoldDB" id="A0A6C0BCH6"/>
<feature type="transmembrane region" description="Helical" evidence="1">
    <location>
        <begin position="77"/>
        <end position="95"/>
    </location>
</feature>
<keyword evidence="1" id="KW-1133">Transmembrane helix</keyword>
<evidence type="ECO:0000313" key="2">
    <source>
        <dbReference type="EMBL" id="QHS89441.1"/>
    </source>
</evidence>
<organism evidence="2">
    <name type="scientific">viral metagenome</name>
    <dbReference type="NCBI Taxonomy" id="1070528"/>
    <lineage>
        <taxon>unclassified sequences</taxon>
        <taxon>metagenomes</taxon>
        <taxon>organismal metagenomes</taxon>
    </lineage>
</organism>
<keyword evidence="1" id="KW-0472">Membrane</keyword>
<sequence length="130" mass="15243">MVPPVRWYDLLSTWIFIISALYPLHKISTFPLNILASVGCFEPILNPHKESMVKNIYIILLHTLPFLWIPYEFTTQTLVFALCVIIAYLIFMEVLDKNPFRVYTNLLNESHKTATEFLCDRFGVYCHDVK</sequence>
<accession>A0A6C0BCH6</accession>